<sequence length="508" mass="56660">MQDTARHGDGASDGQPRCAPFSAARLKLAQPAWHRAWLGLDRNEAALAFVATPIGMILLHAAFFAALALSFQISLSAVALVGLTLLGCALFPARRLLVMAASGLLYIVLRPFRSQQQQDFAEKLREATPELVELPHLAWQAPIAMGFLLFCGLALRLQRRYRASLLARRPVLTQFAVLAACIAATGLLEPETPAYATLWTFIVIYAASFFFLSYAFVDQRGRIERPLPFYLGFMRPFWGGPSIPFKTLTYLATFEAKTKAELAATRLRALKLAVWASILAGLHTLLSATFYDVADWPTLNEALTMTAQGEPPAATAGWLIVAKNFILTVLATAAFAHVFVAIVRMAGYGIPRNTARPLSARSIAEFWNRYLFYFKELLLDFFFYPAFARWFKAHPRLRIAFATFCAAFVGNLLFTVISQVHLVAEHGFLGAIMRFESYVFYAALLTLALILSQLRKRKPKPEDGFWRYEVTPRLVVISFFAVVQIFADESGHLGLAERTDFLLHLFGI</sequence>
<feature type="transmembrane region" description="Helical" evidence="1">
    <location>
        <begin position="272"/>
        <end position="291"/>
    </location>
</feature>
<evidence type="ECO:0000313" key="3">
    <source>
        <dbReference type="Proteomes" id="UP001254257"/>
    </source>
</evidence>
<evidence type="ECO:0000313" key="2">
    <source>
        <dbReference type="EMBL" id="MDU0338795.1"/>
    </source>
</evidence>
<feature type="transmembrane region" description="Helical" evidence="1">
    <location>
        <begin position="325"/>
        <end position="346"/>
    </location>
</feature>
<feature type="transmembrane region" description="Helical" evidence="1">
    <location>
        <begin position="73"/>
        <end position="91"/>
    </location>
</feature>
<keyword evidence="1" id="KW-0812">Transmembrane</keyword>
<feature type="transmembrane region" description="Helical" evidence="1">
    <location>
        <begin position="399"/>
        <end position="418"/>
    </location>
</feature>
<feature type="transmembrane region" description="Helical" evidence="1">
    <location>
        <begin position="169"/>
        <end position="188"/>
    </location>
</feature>
<keyword evidence="3" id="KW-1185">Reference proteome</keyword>
<feature type="transmembrane region" description="Helical" evidence="1">
    <location>
        <begin position="438"/>
        <end position="454"/>
    </location>
</feature>
<feature type="transmembrane region" description="Helical" evidence="1">
    <location>
        <begin position="137"/>
        <end position="157"/>
    </location>
</feature>
<organism evidence="2 3">
    <name type="scientific">Bosea rubneri</name>
    <dbReference type="NCBI Taxonomy" id="3075434"/>
    <lineage>
        <taxon>Bacteria</taxon>
        <taxon>Pseudomonadati</taxon>
        <taxon>Pseudomonadota</taxon>
        <taxon>Alphaproteobacteria</taxon>
        <taxon>Hyphomicrobiales</taxon>
        <taxon>Boseaceae</taxon>
        <taxon>Bosea</taxon>
    </lineage>
</organism>
<dbReference type="Proteomes" id="UP001254257">
    <property type="component" value="Unassembled WGS sequence"/>
</dbReference>
<dbReference type="EMBL" id="JAWDID010000003">
    <property type="protein sequence ID" value="MDU0338795.1"/>
    <property type="molecule type" value="Genomic_DNA"/>
</dbReference>
<evidence type="ECO:0000256" key="1">
    <source>
        <dbReference type="SAM" id="Phobius"/>
    </source>
</evidence>
<gene>
    <name evidence="2" type="ORF">RKE40_02840</name>
</gene>
<proteinExistence type="predicted"/>
<feature type="transmembrane region" description="Helical" evidence="1">
    <location>
        <begin position="194"/>
        <end position="217"/>
    </location>
</feature>
<name>A0ABU3S1X9_9HYPH</name>
<feature type="transmembrane region" description="Helical" evidence="1">
    <location>
        <begin position="466"/>
        <end position="487"/>
    </location>
</feature>
<dbReference type="RefSeq" id="WP_316016735.1">
    <property type="nucleotide sequence ID" value="NZ_JAWDID010000003.1"/>
</dbReference>
<comment type="caution">
    <text evidence="2">The sequence shown here is derived from an EMBL/GenBank/DDBJ whole genome shotgun (WGS) entry which is preliminary data.</text>
</comment>
<feature type="transmembrane region" description="Helical" evidence="1">
    <location>
        <begin position="45"/>
        <end position="67"/>
    </location>
</feature>
<accession>A0ABU3S1X9</accession>
<protein>
    <submittedName>
        <fullName evidence="2">Uncharacterized protein</fullName>
    </submittedName>
</protein>
<reference evidence="2 3" key="1">
    <citation type="submission" date="2023-09" db="EMBL/GenBank/DDBJ databases">
        <title>Whole genome shotgun sequencing (WGS) of Bosea sp. ZW T0_25, isolated from stored onions (Allium cepa).</title>
        <authorList>
            <person name="Stoll D.A."/>
            <person name="Huch M."/>
        </authorList>
    </citation>
    <scope>NUCLEOTIDE SEQUENCE [LARGE SCALE GENOMIC DNA]</scope>
    <source>
        <strain evidence="2 3">ZW T0_25</strain>
    </source>
</reference>
<keyword evidence="1" id="KW-0472">Membrane</keyword>
<keyword evidence="1" id="KW-1133">Transmembrane helix</keyword>